<keyword evidence="3" id="KW-1185">Reference proteome</keyword>
<feature type="region of interest" description="Disordered" evidence="1">
    <location>
        <begin position="131"/>
        <end position="160"/>
    </location>
</feature>
<proteinExistence type="predicted"/>
<gene>
    <name evidence="2" type="ORF">PIB30_029620</name>
</gene>
<dbReference type="Proteomes" id="UP001341840">
    <property type="component" value="Unassembled WGS sequence"/>
</dbReference>
<dbReference type="EMBL" id="JASCZI010000121">
    <property type="protein sequence ID" value="MED6109011.1"/>
    <property type="molecule type" value="Genomic_DNA"/>
</dbReference>
<evidence type="ECO:0000256" key="1">
    <source>
        <dbReference type="SAM" id="MobiDB-lite"/>
    </source>
</evidence>
<accession>A0ABU6QB77</accession>
<reference evidence="2 3" key="1">
    <citation type="journal article" date="2023" name="Plants (Basel)">
        <title>Bridging the Gap: Combining Genomics and Transcriptomics Approaches to Understand Stylosanthes scabra, an Orphan Legume from the Brazilian Caatinga.</title>
        <authorList>
            <person name="Ferreira-Neto J.R.C."/>
            <person name="da Silva M.D."/>
            <person name="Binneck E."/>
            <person name="de Melo N.F."/>
            <person name="da Silva R.H."/>
            <person name="de Melo A.L.T.M."/>
            <person name="Pandolfi V."/>
            <person name="Bustamante F.O."/>
            <person name="Brasileiro-Vidal A.C."/>
            <person name="Benko-Iseppon A.M."/>
        </authorList>
    </citation>
    <scope>NUCLEOTIDE SEQUENCE [LARGE SCALE GENOMIC DNA]</scope>
    <source>
        <tissue evidence="2">Leaves</tissue>
    </source>
</reference>
<comment type="caution">
    <text evidence="2">The sequence shown here is derived from an EMBL/GenBank/DDBJ whole genome shotgun (WGS) entry which is preliminary data.</text>
</comment>
<organism evidence="2 3">
    <name type="scientific">Stylosanthes scabra</name>
    <dbReference type="NCBI Taxonomy" id="79078"/>
    <lineage>
        <taxon>Eukaryota</taxon>
        <taxon>Viridiplantae</taxon>
        <taxon>Streptophyta</taxon>
        <taxon>Embryophyta</taxon>
        <taxon>Tracheophyta</taxon>
        <taxon>Spermatophyta</taxon>
        <taxon>Magnoliopsida</taxon>
        <taxon>eudicotyledons</taxon>
        <taxon>Gunneridae</taxon>
        <taxon>Pentapetalae</taxon>
        <taxon>rosids</taxon>
        <taxon>fabids</taxon>
        <taxon>Fabales</taxon>
        <taxon>Fabaceae</taxon>
        <taxon>Papilionoideae</taxon>
        <taxon>50 kb inversion clade</taxon>
        <taxon>dalbergioids sensu lato</taxon>
        <taxon>Dalbergieae</taxon>
        <taxon>Pterocarpus clade</taxon>
        <taxon>Stylosanthes</taxon>
    </lineage>
</organism>
<protein>
    <submittedName>
        <fullName evidence="2">Uncharacterized protein</fullName>
    </submittedName>
</protein>
<name>A0ABU6QB77_9FABA</name>
<evidence type="ECO:0000313" key="2">
    <source>
        <dbReference type="EMBL" id="MED6109011.1"/>
    </source>
</evidence>
<evidence type="ECO:0000313" key="3">
    <source>
        <dbReference type="Proteomes" id="UP001341840"/>
    </source>
</evidence>
<sequence>MVQPTFEEIVVADRDIIYWLDNISHVARDINRLWLDEMTGENVVATWWAAVCPRAVVIVEVVGGDDELERGPPQLSHRVERAVARPIRQGRAKRARLEFDGSQGQVLNNPASAPSHLFMALVGTPLSAYMGDHNVEGSEPASAPTPKDPPTDGVQMRELH</sequence>